<feature type="transmembrane region" description="Helical" evidence="1">
    <location>
        <begin position="6"/>
        <end position="26"/>
    </location>
</feature>
<accession>A0AAV3Q8T2</accession>
<keyword evidence="3" id="KW-1185">Reference proteome</keyword>
<keyword evidence="1" id="KW-0812">Transmembrane</keyword>
<dbReference type="AlphaFoldDB" id="A0AAV3Q8T2"/>
<organism evidence="2 3">
    <name type="scientific">Lithospermum erythrorhizon</name>
    <name type="common">Purple gromwell</name>
    <name type="synonym">Lithospermum officinale var. erythrorhizon</name>
    <dbReference type="NCBI Taxonomy" id="34254"/>
    <lineage>
        <taxon>Eukaryota</taxon>
        <taxon>Viridiplantae</taxon>
        <taxon>Streptophyta</taxon>
        <taxon>Embryophyta</taxon>
        <taxon>Tracheophyta</taxon>
        <taxon>Spermatophyta</taxon>
        <taxon>Magnoliopsida</taxon>
        <taxon>eudicotyledons</taxon>
        <taxon>Gunneridae</taxon>
        <taxon>Pentapetalae</taxon>
        <taxon>asterids</taxon>
        <taxon>lamiids</taxon>
        <taxon>Boraginales</taxon>
        <taxon>Boraginaceae</taxon>
        <taxon>Boraginoideae</taxon>
        <taxon>Lithospermeae</taxon>
        <taxon>Lithospermum</taxon>
    </lineage>
</organism>
<evidence type="ECO:0000256" key="1">
    <source>
        <dbReference type="SAM" id="Phobius"/>
    </source>
</evidence>
<keyword evidence="1" id="KW-1133">Transmembrane helix</keyword>
<sequence>MCLSGSIFPINFVNVVSIILVCMTGLRISGEKGARPANSELVSRRTCLVSLAKRASTWRFKADTTSAAGAVLLPRVPEHHVDCVVLPRVH</sequence>
<keyword evidence="1" id="KW-0472">Membrane</keyword>
<gene>
    <name evidence="2" type="ORF">LIER_39046</name>
</gene>
<evidence type="ECO:0000313" key="3">
    <source>
        <dbReference type="Proteomes" id="UP001454036"/>
    </source>
</evidence>
<dbReference type="Proteomes" id="UP001454036">
    <property type="component" value="Unassembled WGS sequence"/>
</dbReference>
<name>A0AAV3Q8T2_LITER</name>
<comment type="caution">
    <text evidence="2">The sequence shown here is derived from an EMBL/GenBank/DDBJ whole genome shotgun (WGS) entry which is preliminary data.</text>
</comment>
<proteinExistence type="predicted"/>
<protein>
    <recommendedName>
        <fullName evidence="4">Secreted protein</fullName>
    </recommendedName>
</protein>
<reference evidence="2 3" key="1">
    <citation type="submission" date="2024-01" db="EMBL/GenBank/DDBJ databases">
        <title>The complete chloroplast genome sequence of Lithospermum erythrorhizon: insights into the phylogenetic relationship among Boraginaceae species and the maternal lineages of purple gromwells.</title>
        <authorList>
            <person name="Okada T."/>
            <person name="Watanabe K."/>
        </authorList>
    </citation>
    <scope>NUCLEOTIDE SEQUENCE [LARGE SCALE GENOMIC DNA]</scope>
</reference>
<dbReference type="EMBL" id="BAABME010020456">
    <property type="protein sequence ID" value="GAA0160462.1"/>
    <property type="molecule type" value="Genomic_DNA"/>
</dbReference>
<evidence type="ECO:0008006" key="4">
    <source>
        <dbReference type="Google" id="ProtNLM"/>
    </source>
</evidence>
<evidence type="ECO:0000313" key="2">
    <source>
        <dbReference type="EMBL" id="GAA0160462.1"/>
    </source>
</evidence>